<dbReference type="OrthoDB" id="1937541at2759"/>
<feature type="transmembrane region" description="Helical" evidence="1">
    <location>
        <begin position="186"/>
        <end position="204"/>
    </location>
</feature>
<comment type="caution">
    <text evidence="3">The sequence shown here is derived from an EMBL/GenBank/DDBJ whole genome shotgun (WGS) entry which is preliminary data.</text>
</comment>
<keyword evidence="1" id="KW-1133">Transmembrane helix</keyword>
<organism evidence="3 4">
    <name type="scientific">Tetracentron sinense</name>
    <name type="common">Spur-leaf</name>
    <dbReference type="NCBI Taxonomy" id="13715"/>
    <lineage>
        <taxon>Eukaryota</taxon>
        <taxon>Viridiplantae</taxon>
        <taxon>Streptophyta</taxon>
        <taxon>Embryophyta</taxon>
        <taxon>Tracheophyta</taxon>
        <taxon>Spermatophyta</taxon>
        <taxon>Magnoliopsida</taxon>
        <taxon>Trochodendrales</taxon>
        <taxon>Trochodendraceae</taxon>
        <taxon>Tetracentron</taxon>
    </lineage>
</organism>
<dbReference type="Pfam" id="PF24583">
    <property type="entry name" value="DUF7610"/>
    <property type="match status" value="1"/>
</dbReference>
<proteinExistence type="predicted"/>
<evidence type="ECO:0000313" key="3">
    <source>
        <dbReference type="EMBL" id="KAF8413004.1"/>
    </source>
</evidence>
<dbReference type="Gene3D" id="1.10.110.10">
    <property type="entry name" value="Plant lipid-transfer and hydrophobic proteins"/>
    <property type="match status" value="1"/>
</dbReference>
<feature type="domain" description="DUF7610" evidence="2">
    <location>
        <begin position="34"/>
        <end position="108"/>
    </location>
</feature>
<dbReference type="OMA" id="EYHIFED"/>
<keyword evidence="1" id="KW-0812">Transmembrane</keyword>
<reference evidence="3 4" key="1">
    <citation type="submission" date="2020-04" db="EMBL/GenBank/DDBJ databases">
        <title>Plant Genome Project.</title>
        <authorList>
            <person name="Zhang R.-G."/>
        </authorList>
    </citation>
    <scope>NUCLEOTIDE SEQUENCE [LARGE SCALE GENOMIC DNA]</scope>
    <source>
        <strain evidence="3">YNK0</strain>
        <tissue evidence="3">Leaf</tissue>
    </source>
</reference>
<keyword evidence="4" id="KW-1185">Reference proteome</keyword>
<evidence type="ECO:0000259" key="2">
    <source>
        <dbReference type="Pfam" id="PF24583"/>
    </source>
</evidence>
<dbReference type="EMBL" id="JABCRI010000001">
    <property type="protein sequence ID" value="KAF8413004.1"/>
    <property type="molecule type" value="Genomic_DNA"/>
</dbReference>
<evidence type="ECO:0000256" key="1">
    <source>
        <dbReference type="SAM" id="Phobius"/>
    </source>
</evidence>
<evidence type="ECO:0000313" key="4">
    <source>
        <dbReference type="Proteomes" id="UP000655225"/>
    </source>
</evidence>
<sequence>MLQSHPGLADLEAADCICTAIKANVLGINLNVVKKLEELEAQLAEAIALPVETTRHLILLEYIDQRFVFLKNLLSAEVKSHPQKPHHLHHIAQRLTELETVFRDWENFNTLPIDHLDTASTCSCTESCLEDDGWASPESEYHIFEDPASGFGGMVDEMAAMETVKSAPEEDMRREKGRVWIGKRGWVFMTGLVMFALVLIGVVMERFSGGGYYNGQMEVFLVPT</sequence>
<dbReference type="Proteomes" id="UP000655225">
    <property type="component" value="Unassembled WGS sequence"/>
</dbReference>
<protein>
    <recommendedName>
        <fullName evidence="2">DUF7610 domain-containing protein</fullName>
    </recommendedName>
</protein>
<dbReference type="AlphaFoldDB" id="A0A834ZSG5"/>
<keyword evidence="1" id="KW-0472">Membrane</keyword>
<dbReference type="InterPro" id="IPR056029">
    <property type="entry name" value="DUF7610"/>
</dbReference>
<dbReference type="InterPro" id="IPR036312">
    <property type="entry name" value="Bifun_inhib/LTP/seed_sf"/>
</dbReference>
<accession>A0A834ZSG5</accession>
<gene>
    <name evidence="3" type="ORF">HHK36_000976</name>
</gene>
<name>A0A834ZSG5_TETSI</name>